<organism evidence="1 2">
    <name type="scientific">Gloeothece citriformis (strain PCC 7424)</name>
    <name type="common">Cyanothece sp. (strain PCC 7424)</name>
    <dbReference type="NCBI Taxonomy" id="65393"/>
    <lineage>
        <taxon>Bacteria</taxon>
        <taxon>Bacillati</taxon>
        <taxon>Cyanobacteriota</taxon>
        <taxon>Cyanophyceae</taxon>
        <taxon>Oscillatoriophycideae</taxon>
        <taxon>Chroococcales</taxon>
        <taxon>Aphanothecaceae</taxon>
        <taxon>Gloeothece</taxon>
        <taxon>Gloeothece citriformis</taxon>
    </lineage>
</organism>
<proteinExistence type="predicted"/>
<dbReference type="OrthoDB" id="9928840at2"/>
<accession>B7K7Y2</accession>
<evidence type="ECO:0000313" key="2">
    <source>
        <dbReference type="Proteomes" id="UP000002384"/>
    </source>
</evidence>
<name>B7K7Y2_GLOC7</name>
<evidence type="ECO:0000313" key="1">
    <source>
        <dbReference type="EMBL" id="ACK71178.1"/>
    </source>
</evidence>
<dbReference type="Proteomes" id="UP000002384">
    <property type="component" value="Chromosome"/>
</dbReference>
<sequence>MTQSHDDQTHDTPPPKEIQPTLKMAQFIEYLQQNSVETPDDWEAAIKAWDECGVTLGNNWQKKRDCK</sequence>
<dbReference type="EMBL" id="CP001291">
    <property type="protein sequence ID" value="ACK71178.1"/>
    <property type="molecule type" value="Genomic_DNA"/>
</dbReference>
<dbReference type="KEGG" id="cyc:PCC7424_2767"/>
<reference evidence="2" key="1">
    <citation type="journal article" date="2011" name="MBio">
        <title>Novel metabolic attributes of the genus Cyanothece, comprising a group of unicellular nitrogen-fixing Cyanobacteria.</title>
        <authorList>
            <person name="Bandyopadhyay A."/>
            <person name="Elvitigala T."/>
            <person name="Welsh E."/>
            <person name="Stockel J."/>
            <person name="Liberton M."/>
            <person name="Min H."/>
            <person name="Sherman L.A."/>
            <person name="Pakrasi H.B."/>
        </authorList>
    </citation>
    <scope>NUCLEOTIDE SEQUENCE [LARGE SCALE GENOMIC DNA]</scope>
    <source>
        <strain evidence="2">PCC 7424</strain>
    </source>
</reference>
<protein>
    <submittedName>
        <fullName evidence="1">Uncharacterized protein</fullName>
    </submittedName>
</protein>
<dbReference type="eggNOG" id="ENOG5030D1U">
    <property type="taxonomic scope" value="Bacteria"/>
</dbReference>
<keyword evidence="2" id="KW-1185">Reference proteome</keyword>
<dbReference type="RefSeq" id="WP_015954779.1">
    <property type="nucleotide sequence ID" value="NC_011729.1"/>
</dbReference>
<dbReference type="AlphaFoldDB" id="B7K7Y2"/>
<dbReference type="STRING" id="65393.PCC7424_2767"/>
<dbReference type="HOGENOM" id="CLU_2823926_0_0_3"/>
<gene>
    <name evidence="1" type="ordered locus">PCC7424_2767</name>
</gene>